<evidence type="ECO:0000256" key="9">
    <source>
        <dbReference type="ARBA" id="ARBA00022840"/>
    </source>
</evidence>
<keyword evidence="13" id="KW-0325">Glycoprotein</keyword>
<dbReference type="InterPro" id="IPR011009">
    <property type="entry name" value="Kinase-like_dom_sf"/>
</dbReference>
<dbReference type="EMBL" id="JAFEMO010000006">
    <property type="protein sequence ID" value="KAH7569241.1"/>
    <property type="molecule type" value="Genomic_DNA"/>
</dbReference>
<dbReference type="SMART" id="SM00220">
    <property type="entry name" value="S_TKc"/>
    <property type="match status" value="1"/>
</dbReference>
<evidence type="ECO:0000259" key="18">
    <source>
        <dbReference type="PROSITE" id="PS50011"/>
    </source>
</evidence>
<evidence type="ECO:0000313" key="21">
    <source>
        <dbReference type="Proteomes" id="UP000827721"/>
    </source>
</evidence>
<dbReference type="PROSITE" id="PS00108">
    <property type="entry name" value="PROTEIN_KINASE_ST"/>
    <property type="match status" value="1"/>
</dbReference>
<dbReference type="Pfam" id="PF00069">
    <property type="entry name" value="Pkinase"/>
    <property type="match status" value="1"/>
</dbReference>
<organism evidence="20 21">
    <name type="scientific">Xanthoceras sorbifolium</name>
    <dbReference type="NCBI Taxonomy" id="99658"/>
    <lineage>
        <taxon>Eukaryota</taxon>
        <taxon>Viridiplantae</taxon>
        <taxon>Streptophyta</taxon>
        <taxon>Embryophyta</taxon>
        <taxon>Tracheophyta</taxon>
        <taxon>Spermatophyta</taxon>
        <taxon>Magnoliopsida</taxon>
        <taxon>eudicotyledons</taxon>
        <taxon>Gunneridae</taxon>
        <taxon>Pentapetalae</taxon>
        <taxon>rosids</taxon>
        <taxon>malvids</taxon>
        <taxon>Sapindales</taxon>
        <taxon>Sapindaceae</taxon>
        <taxon>Xanthoceroideae</taxon>
        <taxon>Xanthoceras</taxon>
    </lineage>
</organism>
<protein>
    <submittedName>
        <fullName evidence="20">Uncharacterized protein</fullName>
    </submittedName>
</protein>
<dbReference type="InterPro" id="IPR000719">
    <property type="entry name" value="Prot_kinase_dom"/>
</dbReference>
<dbReference type="Gene3D" id="3.30.430.20">
    <property type="entry name" value="Gnk2 domain, C-X8-C-X2-C motif"/>
    <property type="match status" value="2"/>
</dbReference>
<dbReference type="PROSITE" id="PS51473">
    <property type="entry name" value="GNK2"/>
    <property type="match status" value="2"/>
</dbReference>
<keyword evidence="11 16" id="KW-0472">Membrane</keyword>
<dbReference type="Gene3D" id="3.30.200.20">
    <property type="entry name" value="Phosphorylase Kinase, domain 1"/>
    <property type="match status" value="1"/>
</dbReference>
<comment type="subcellular location">
    <subcellularLocation>
        <location evidence="1">Membrane</location>
        <topology evidence="1">Single-pass membrane protein</topology>
    </subcellularLocation>
</comment>
<keyword evidence="21" id="KW-1185">Reference proteome</keyword>
<dbReference type="SUPFAM" id="SSF56112">
    <property type="entry name" value="Protein kinase-like (PK-like)"/>
    <property type="match status" value="1"/>
</dbReference>
<dbReference type="CDD" id="cd23509">
    <property type="entry name" value="Gnk2-like"/>
    <property type="match status" value="2"/>
</dbReference>
<evidence type="ECO:0000256" key="12">
    <source>
        <dbReference type="ARBA" id="ARBA00023170"/>
    </source>
</evidence>
<keyword evidence="8" id="KW-0418">Kinase</keyword>
<dbReference type="Proteomes" id="UP000827721">
    <property type="component" value="Unassembled WGS sequence"/>
</dbReference>
<evidence type="ECO:0000256" key="6">
    <source>
        <dbReference type="ARBA" id="ARBA00022737"/>
    </source>
</evidence>
<keyword evidence="12" id="KW-0675">Receptor</keyword>
<evidence type="ECO:0000256" key="15">
    <source>
        <dbReference type="SAM" id="MobiDB-lite"/>
    </source>
</evidence>
<keyword evidence="5 17" id="KW-0732">Signal</keyword>
<feature type="binding site" evidence="14">
    <location>
        <position position="379"/>
    </location>
    <ligand>
        <name>ATP</name>
        <dbReference type="ChEBI" id="CHEBI:30616"/>
    </ligand>
</feature>
<evidence type="ECO:0000256" key="16">
    <source>
        <dbReference type="SAM" id="Phobius"/>
    </source>
</evidence>
<dbReference type="PANTHER" id="PTHR27002:SF1073">
    <property type="entry name" value="CYSTEINE-RICH RECEPTOR-LIKE PROTEIN KINASE 29"/>
    <property type="match status" value="1"/>
</dbReference>
<dbReference type="InterPro" id="IPR038408">
    <property type="entry name" value="GNK2_sf"/>
</dbReference>
<evidence type="ECO:0000256" key="7">
    <source>
        <dbReference type="ARBA" id="ARBA00022741"/>
    </source>
</evidence>
<evidence type="ECO:0000256" key="4">
    <source>
        <dbReference type="ARBA" id="ARBA00022692"/>
    </source>
</evidence>
<keyword evidence="3" id="KW-0808">Transferase</keyword>
<reference evidence="20 21" key="1">
    <citation type="submission" date="2021-02" db="EMBL/GenBank/DDBJ databases">
        <title>Plant Genome Project.</title>
        <authorList>
            <person name="Zhang R.-G."/>
        </authorList>
    </citation>
    <scope>NUCLEOTIDE SEQUENCE [LARGE SCALE GENOMIC DNA]</scope>
    <source>
        <tissue evidence="20">Leaves</tissue>
    </source>
</reference>
<evidence type="ECO:0000256" key="11">
    <source>
        <dbReference type="ARBA" id="ARBA00023136"/>
    </source>
</evidence>
<accession>A0ABQ8HY01</accession>
<feature type="compositionally biased region" description="Polar residues" evidence="15">
    <location>
        <begin position="615"/>
        <end position="643"/>
    </location>
</feature>
<feature type="chain" id="PRO_5046810417" evidence="17">
    <location>
        <begin position="26"/>
        <end position="650"/>
    </location>
</feature>
<feature type="domain" description="Protein kinase" evidence="18">
    <location>
        <begin position="351"/>
        <end position="650"/>
    </location>
</feature>
<dbReference type="PROSITE" id="PS00107">
    <property type="entry name" value="PROTEIN_KINASE_ATP"/>
    <property type="match status" value="1"/>
</dbReference>
<comment type="caution">
    <text evidence="20">The sequence shown here is derived from an EMBL/GenBank/DDBJ whole genome shotgun (WGS) entry which is preliminary data.</text>
</comment>
<feature type="transmembrane region" description="Helical" evidence="16">
    <location>
        <begin position="292"/>
        <end position="313"/>
    </location>
</feature>
<evidence type="ECO:0000256" key="2">
    <source>
        <dbReference type="ARBA" id="ARBA00022527"/>
    </source>
</evidence>
<evidence type="ECO:0000256" key="13">
    <source>
        <dbReference type="ARBA" id="ARBA00023180"/>
    </source>
</evidence>
<dbReference type="PROSITE" id="PS50011">
    <property type="entry name" value="PROTEIN_KINASE_DOM"/>
    <property type="match status" value="1"/>
</dbReference>
<evidence type="ECO:0000256" key="17">
    <source>
        <dbReference type="SAM" id="SignalP"/>
    </source>
</evidence>
<evidence type="ECO:0000256" key="1">
    <source>
        <dbReference type="ARBA" id="ARBA00004167"/>
    </source>
</evidence>
<name>A0ABQ8HY01_9ROSI</name>
<evidence type="ECO:0000256" key="10">
    <source>
        <dbReference type="ARBA" id="ARBA00022989"/>
    </source>
</evidence>
<keyword evidence="4 16" id="KW-0812">Transmembrane</keyword>
<evidence type="ECO:0000256" key="14">
    <source>
        <dbReference type="PROSITE-ProRule" id="PRU10141"/>
    </source>
</evidence>
<keyword evidence="2" id="KW-0723">Serine/threonine-protein kinase</keyword>
<evidence type="ECO:0000256" key="3">
    <source>
        <dbReference type="ARBA" id="ARBA00022679"/>
    </source>
</evidence>
<feature type="domain" description="Gnk2-homologous" evidence="19">
    <location>
        <begin position="138"/>
        <end position="245"/>
    </location>
</feature>
<dbReference type="InterPro" id="IPR017441">
    <property type="entry name" value="Protein_kinase_ATP_BS"/>
</dbReference>
<evidence type="ECO:0000259" key="19">
    <source>
        <dbReference type="PROSITE" id="PS51473"/>
    </source>
</evidence>
<feature type="signal peptide" evidence="17">
    <location>
        <begin position="1"/>
        <end position="25"/>
    </location>
</feature>
<dbReference type="Gene3D" id="1.10.510.10">
    <property type="entry name" value="Transferase(Phosphotransferase) domain 1"/>
    <property type="match status" value="2"/>
</dbReference>
<evidence type="ECO:0000256" key="5">
    <source>
        <dbReference type="ARBA" id="ARBA00022729"/>
    </source>
</evidence>
<dbReference type="InterPro" id="IPR002902">
    <property type="entry name" value="GNK2"/>
</dbReference>
<dbReference type="Pfam" id="PF01657">
    <property type="entry name" value="Stress-antifung"/>
    <property type="match status" value="2"/>
</dbReference>
<dbReference type="PANTHER" id="PTHR27002">
    <property type="entry name" value="RECEPTOR-LIKE SERINE/THREONINE-PROTEIN KINASE SD1-8"/>
    <property type="match status" value="1"/>
</dbReference>
<evidence type="ECO:0000256" key="8">
    <source>
        <dbReference type="ARBA" id="ARBA00022777"/>
    </source>
</evidence>
<feature type="domain" description="Gnk2-homologous" evidence="19">
    <location>
        <begin position="29"/>
        <end position="132"/>
    </location>
</feature>
<feature type="region of interest" description="Disordered" evidence="15">
    <location>
        <begin position="615"/>
        <end position="650"/>
    </location>
</feature>
<dbReference type="InterPro" id="IPR008271">
    <property type="entry name" value="Ser/Thr_kinase_AS"/>
</dbReference>
<gene>
    <name evidence="20" type="ORF">JRO89_XS06G0128700</name>
</gene>
<proteinExistence type="predicted"/>
<keyword evidence="9 14" id="KW-0067">ATP-binding</keyword>
<keyword evidence="10 16" id="KW-1133">Transmembrane helix</keyword>
<keyword evidence="6" id="KW-0677">Repeat</keyword>
<keyword evidence="7 14" id="KW-0547">Nucleotide-binding</keyword>
<evidence type="ECO:0000313" key="20">
    <source>
        <dbReference type="EMBL" id="KAH7569241.1"/>
    </source>
</evidence>
<sequence length="650" mass="72840">MAIGSSRLFFFLFCALAHLTILTVAQPNFLYHFCSDQSGNYTTKSTYQKNLNTLLSSITSNSEINYGFYNFSAGQNSDKVNAIALCRGDVNLDACRSCINDSISQLTQICPNQKEAIGWYDYCMLSYSNRTIFGVKDTSRIFYMWNTRNVSSVDQFNQVLTTLLESLRSRAASGSSLRKFATGNATAPDFKTLYALVQCTPDLSKEECSDCLVSVTGLIPECCDGKEGGRVIGPSCNLRFEIYRFYAPTADDELTPPSPPPLLAPPPPPNINTTITEGTNTSGKDNNTSRTVVIIVFPAVTFTILIICICIFFRIRKSKKKIETSKAPDEIGTVESLQYDFNTIRVATNNFSDENKLGRGGFGVVYKGTLSNGQDIAVKRLSRDSGQGDLEFKNEVLLVAKLQHRNLVRLQGFCLQRNERLLIYEFMPNASLDHFIFDSMKRKHLDWEKRYNIISGIARGILYLHEDSRLRIIYRDLKASNILLDAEMNPKIADFGMAKLFQMDQTQDDTSRIRIYGSRICNAWNGESVEDLLGYVWKLWRDGTALNLVDPTLRSNSRTEIIRCIHIGLLCVQENAADRPTMASVVLMLNSYSVTLPVPSKPAFFMHSSVESDMLSSQDHNSEATGFSQSKSEAKPLSTNEVSITELYPR</sequence>